<keyword evidence="9 10" id="KW-0472">Membrane</keyword>
<keyword evidence="8" id="KW-1133">Transmembrane helix</keyword>
<keyword evidence="3 10" id="KW-0813">Transport</keyword>
<organism evidence="12 13">
    <name type="scientific">Kwoniella shivajii</name>
    <dbReference type="NCBI Taxonomy" id="564305"/>
    <lineage>
        <taxon>Eukaryota</taxon>
        <taxon>Fungi</taxon>
        <taxon>Dikarya</taxon>
        <taxon>Basidiomycota</taxon>
        <taxon>Agaricomycotina</taxon>
        <taxon>Tremellomycetes</taxon>
        <taxon>Tremellales</taxon>
        <taxon>Cryptococcaceae</taxon>
        <taxon>Kwoniella</taxon>
    </lineage>
</organism>
<dbReference type="Pfam" id="PF07819">
    <property type="entry name" value="PGAP1"/>
    <property type="match status" value="1"/>
</dbReference>
<evidence type="ECO:0000313" key="12">
    <source>
        <dbReference type="EMBL" id="WRT68914.1"/>
    </source>
</evidence>
<evidence type="ECO:0000259" key="11">
    <source>
        <dbReference type="Pfam" id="PF07819"/>
    </source>
</evidence>
<evidence type="ECO:0000256" key="4">
    <source>
        <dbReference type="ARBA" id="ARBA00022692"/>
    </source>
</evidence>
<dbReference type="InterPro" id="IPR012908">
    <property type="entry name" value="PGAP1-ab_dom-like"/>
</dbReference>
<dbReference type="Gene3D" id="3.40.50.1820">
    <property type="entry name" value="alpha/beta hydrolase"/>
    <property type="match status" value="1"/>
</dbReference>
<evidence type="ECO:0000256" key="8">
    <source>
        <dbReference type="ARBA" id="ARBA00022989"/>
    </source>
</evidence>
<dbReference type="EC" id="3.1.-.-" evidence="10"/>
<keyword evidence="7 10" id="KW-0653">Protein transport</keyword>
<dbReference type="InterPro" id="IPR039529">
    <property type="entry name" value="PGAP1/BST1"/>
</dbReference>
<keyword evidence="6 10" id="KW-0256">Endoplasmic reticulum</keyword>
<proteinExistence type="inferred from homology"/>
<keyword evidence="13" id="KW-1185">Reference proteome</keyword>
<comment type="function">
    <text evidence="10">Involved in inositol deacylation of GPI-anchored proteins which plays important roles in the quality control and ER-associated degradation of GPI-anchored proteins.</text>
</comment>
<evidence type="ECO:0000256" key="2">
    <source>
        <dbReference type="ARBA" id="ARBA00006931"/>
    </source>
</evidence>
<keyword evidence="4" id="KW-0812">Transmembrane</keyword>
<comment type="subcellular location">
    <subcellularLocation>
        <location evidence="1">Endoplasmic reticulum membrane</location>
        <topology evidence="1">Multi-pass membrane protein</topology>
    </subcellularLocation>
</comment>
<accession>A0ABZ1D6G8</accession>
<keyword evidence="5 10" id="KW-0378">Hydrolase</keyword>
<dbReference type="PANTHER" id="PTHR15495:SF7">
    <property type="entry name" value="GPI INOSITOL-DEACYLASE"/>
    <property type="match status" value="1"/>
</dbReference>
<dbReference type="EMBL" id="CP141888">
    <property type="protein sequence ID" value="WRT68914.1"/>
    <property type="molecule type" value="Genomic_DNA"/>
</dbReference>
<comment type="similarity">
    <text evidence="2 10">Belongs to the GPI inositol-deacylase family.</text>
</comment>
<dbReference type="GeneID" id="87958026"/>
<dbReference type="Proteomes" id="UP001329825">
    <property type="component" value="Chromosome 8"/>
</dbReference>
<dbReference type="RefSeq" id="XP_062793653.1">
    <property type="nucleotide sequence ID" value="XM_062937602.1"/>
</dbReference>
<reference evidence="12 13" key="1">
    <citation type="submission" date="2024-01" db="EMBL/GenBank/DDBJ databases">
        <title>Comparative genomics of Cryptococcus and Kwoniella reveals pathogenesis evolution and contrasting modes of karyotype evolution via chromosome fusion or intercentromeric recombination.</title>
        <authorList>
            <person name="Coelho M.A."/>
            <person name="David-Palma M."/>
            <person name="Shea T."/>
            <person name="Bowers K."/>
            <person name="McGinley-Smith S."/>
            <person name="Mohammad A.W."/>
            <person name="Gnirke A."/>
            <person name="Yurkov A.M."/>
            <person name="Nowrousian M."/>
            <person name="Sun S."/>
            <person name="Cuomo C.A."/>
            <person name="Heitman J."/>
        </authorList>
    </citation>
    <scope>NUCLEOTIDE SEQUENCE [LARGE SCALE GENOMIC DNA]</scope>
    <source>
        <strain evidence="12">CBS 11374</strain>
    </source>
</reference>
<evidence type="ECO:0000313" key="13">
    <source>
        <dbReference type="Proteomes" id="UP001329825"/>
    </source>
</evidence>
<dbReference type="PANTHER" id="PTHR15495">
    <property type="entry name" value="NEGATIVE REGULATOR OF VESICLE FORMATION-RELATED"/>
    <property type="match status" value="1"/>
</dbReference>
<evidence type="ECO:0000256" key="6">
    <source>
        <dbReference type="ARBA" id="ARBA00022824"/>
    </source>
</evidence>
<evidence type="ECO:0000256" key="7">
    <source>
        <dbReference type="ARBA" id="ARBA00022927"/>
    </source>
</evidence>
<sequence>MSWMSPSYHLLQWPENPISRYKVYLYREQGWDTEHFVAGHPVIFIPGNAGSYQQVRSIASSAARQYHGEPGGRAHGMEAQKKLDLFTLDLNEDFSAFHARTLKDQATFIQHSIIRVLGEYDHLALNQRPTQVTLLAHSMGGISARLAVKREDVSSKVDMVLTMSTPHTIPPLTFQLEMEAIYQQIAKSTGPLLISVCGGVSDSEIVSDSCALSSTTITEEDGFSVFTSNIPGVWTGVDHQAMVWCHQVRWLVARVLLSMTKQEERSRKLAVARRWLIGSDQKFNPSSGIAQRIAVTSSNMTILIQSQTERVTELSIQHCNEECHNLTSKTELIPFPKDPNAPFPLPGEGIKAGEVVIAADVTLHQVDGFLAFNSKAQAVVDVGSHLDKVILGSDWSE</sequence>
<protein>
    <recommendedName>
        <fullName evidence="10">GPI inositol-deacylase</fullName>
        <ecNumber evidence="10">3.1.-.-</ecNumber>
    </recommendedName>
</protein>
<gene>
    <name evidence="12" type="ORF">IL334_005896</name>
</gene>
<name>A0ABZ1D6G8_9TREE</name>
<dbReference type="SUPFAM" id="SSF53474">
    <property type="entry name" value="alpha/beta-Hydrolases"/>
    <property type="match status" value="1"/>
</dbReference>
<evidence type="ECO:0000256" key="10">
    <source>
        <dbReference type="RuleBase" id="RU365011"/>
    </source>
</evidence>
<evidence type="ECO:0000256" key="5">
    <source>
        <dbReference type="ARBA" id="ARBA00022801"/>
    </source>
</evidence>
<feature type="domain" description="GPI inositol-deacylase PGAP1-like alpha/beta" evidence="11">
    <location>
        <begin position="38"/>
        <end position="259"/>
    </location>
</feature>
<dbReference type="InterPro" id="IPR029058">
    <property type="entry name" value="AB_hydrolase_fold"/>
</dbReference>
<evidence type="ECO:0000256" key="3">
    <source>
        <dbReference type="ARBA" id="ARBA00022448"/>
    </source>
</evidence>
<evidence type="ECO:0000256" key="9">
    <source>
        <dbReference type="ARBA" id="ARBA00023136"/>
    </source>
</evidence>
<evidence type="ECO:0000256" key="1">
    <source>
        <dbReference type="ARBA" id="ARBA00004477"/>
    </source>
</evidence>